<dbReference type="InterPro" id="IPR054485">
    <property type="entry name" value="FlK-like_dom"/>
</dbReference>
<name>A0A644UZK3_9ZZZZ</name>
<protein>
    <submittedName>
        <fullName evidence="2">Fluoroacetyl-CoA thioesterase</fullName>
        <ecNumber evidence="2">3.1.2.29</ecNumber>
    </submittedName>
</protein>
<dbReference type="InterPro" id="IPR025540">
    <property type="entry name" value="FlK"/>
</dbReference>
<dbReference type="EC" id="3.1.2.29" evidence="2"/>
<dbReference type="EMBL" id="VSSQ01000189">
    <property type="protein sequence ID" value="MPL84371.1"/>
    <property type="molecule type" value="Genomic_DNA"/>
</dbReference>
<proteinExistence type="predicted"/>
<organism evidence="2">
    <name type="scientific">bioreactor metagenome</name>
    <dbReference type="NCBI Taxonomy" id="1076179"/>
    <lineage>
        <taxon>unclassified sequences</taxon>
        <taxon>metagenomes</taxon>
        <taxon>ecological metagenomes</taxon>
    </lineage>
</organism>
<evidence type="ECO:0000313" key="2">
    <source>
        <dbReference type="EMBL" id="MPL84371.1"/>
    </source>
</evidence>
<dbReference type="Gene3D" id="3.10.129.10">
    <property type="entry name" value="Hotdog Thioesterase"/>
    <property type="match status" value="1"/>
</dbReference>
<feature type="domain" description="Fluoroacetyl-CoA-specific thioesterase-like" evidence="1">
    <location>
        <begin position="15"/>
        <end position="114"/>
    </location>
</feature>
<dbReference type="PANTHER" id="PTHR36934:SF1">
    <property type="entry name" value="THIOESTERASE DOMAIN-CONTAINING PROTEIN"/>
    <property type="match status" value="1"/>
</dbReference>
<comment type="caution">
    <text evidence="2">The sequence shown here is derived from an EMBL/GenBank/DDBJ whole genome shotgun (WGS) entry which is preliminary data.</text>
</comment>
<dbReference type="AlphaFoldDB" id="A0A644UZK3"/>
<reference evidence="2" key="1">
    <citation type="submission" date="2019-08" db="EMBL/GenBank/DDBJ databases">
        <authorList>
            <person name="Kucharzyk K."/>
            <person name="Murdoch R.W."/>
            <person name="Higgins S."/>
            <person name="Loffler F."/>
        </authorList>
    </citation>
    <scope>NUCLEOTIDE SEQUENCE</scope>
</reference>
<dbReference type="Pfam" id="PF22636">
    <property type="entry name" value="FlK"/>
    <property type="match status" value="1"/>
</dbReference>
<evidence type="ECO:0000259" key="1">
    <source>
        <dbReference type="Pfam" id="PF22636"/>
    </source>
</evidence>
<dbReference type="GO" id="GO:0016787">
    <property type="term" value="F:hydrolase activity"/>
    <property type="evidence" value="ECO:0007669"/>
    <property type="project" value="UniProtKB-KW"/>
</dbReference>
<dbReference type="PANTHER" id="PTHR36934">
    <property type="entry name" value="BLR0278 PROTEIN"/>
    <property type="match status" value="1"/>
</dbReference>
<dbReference type="SUPFAM" id="SSF54637">
    <property type="entry name" value="Thioesterase/thiol ester dehydrase-isomerase"/>
    <property type="match status" value="1"/>
</dbReference>
<dbReference type="InterPro" id="IPR029069">
    <property type="entry name" value="HotDog_dom_sf"/>
</dbReference>
<sequence>MSIGKTLRVEKTVRTEDSAASYGSGLLDVFSTPAMIALMEKSAHLLAKSILPSDQDTVGIEVNIKHLRATPVGMKVYAEAEISEIDGRKITFSVTAYDQSGEIGVGKHTRFIIDPNKFMNKLI</sequence>
<keyword evidence="2" id="KW-0378">Hydrolase</keyword>
<dbReference type="PIRSF" id="PIRSF014972">
    <property type="entry name" value="FlK"/>
    <property type="match status" value="1"/>
</dbReference>
<gene>
    <name evidence="2" type="primary">flK_3</name>
    <name evidence="2" type="ORF">SDC9_30336</name>
</gene>
<accession>A0A644UZK3</accession>